<dbReference type="Proteomes" id="UP000216188">
    <property type="component" value="Unassembled WGS sequence"/>
</dbReference>
<comment type="caution">
    <text evidence="1">The sequence shown here is derived from an EMBL/GenBank/DDBJ whole genome shotgun (WGS) entry which is preliminary data.</text>
</comment>
<gene>
    <name evidence="1" type="ORF">CEV34_4629</name>
</gene>
<reference evidence="1 2" key="1">
    <citation type="submission" date="2017-07" db="EMBL/GenBank/DDBJ databases">
        <title>Phylogenetic study on the rhizospheric bacterium Ochrobactrum sp. A44.</title>
        <authorList>
            <person name="Krzyzanowska D.M."/>
            <person name="Ossowicki A."/>
            <person name="Rajewska M."/>
            <person name="Maciag T."/>
            <person name="Kaczynski Z."/>
            <person name="Czerwicka M."/>
            <person name="Jafra S."/>
        </authorList>
    </citation>
    <scope>NUCLEOTIDE SEQUENCE [LARGE SCALE GENOMIC DNA]</scope>
    <source>
        <strain evidence="1 2">CCUG 30717</strain>
    </source>
</reference>
<proteinExistence type="predicted"/>
<protein>
    <submittedName>
        <fullName evidence="1">Uncharacterized protein</fullName>
    </submittedName>
</protein>
<dbReference type="EMBL" id="NNRM01000046">
    <property type="protein sequence ID" value="OYR21829.1"/>
    <property type="molecule type" value="Genomic_DNA"/>
</dbReference>
<keyword evidence="2" id="KW-1185">Reference proteome</keyword>
<name>A0A256G426_9HYPH</name>
<organism evidence="1 2">
    <name type="scientific">Brucella pseudogrignonensis</name>
    <dbReference type="NCBI Taxonomy" id="419475"/>
    <lineage>
        <taxon>Bacteria</taxon>
        <taxon>Pseudomonadati</taxon>
        <taxon>Pseudomonadota</taxon>
        <taxon>Alphaproteobacteria</taxon>
        <taxon>Hyphomicrobiales</taxon>
        <taxon>Brucellaceae</taxon>
        <taxon>Brucella/Ochrobactrum group</taxon>
        <taxon>Brucella</taxon>
    </lineage>
</organism>
<dbReference type="AlphaFoldDB" id="A0A256G426"/>
<evidence type="ECO:0000313" key="2">
    <source>
        <dbReference type="Proteomes" id="UP000216188"/>
    </source>
</evidence>
<evidence type="ECO:0000313" key="1">
    <source>
        <dbReference type="EMBL" id="OYR21829.1"/>
    </source>
</evidence>
<accession>A0A256G426</accession>
<sequence length="62" mass="6703">MAGSSKPLAKAQIAKQHCEESDADTKNGNIHCHFECPVAIASWAECLWGSLFPQQGLCCRSP</sequence>